<dbReference type="Gene3D" id="1.10.10.10">
    <property type="entry name" value="Winged helix-like DNA-binding domain superfamily/Winged helix DNA-binding domain"/>
    <property type="match status" value="1"/>
</dbReference>
<evidence type="ECO:0000259" key="3">
    <source>
        <dbReference type="Pfam" id="PF10400"/>
    </source>
</evidence>
<reference evidence="4 5" key="1">
    <citation type="submission" date="2022-04" db="EMBL/GenBank/DDBJ databases">
        <title>Positive selection, recombination, and allopatry shape intraspecific diversity of widespread and dominant cyanobacteria.</title>
        <authorList>
            <person name="Wei J."/>
            <person name="Shu W."/>
            <person name="Hu C."/>
        </authorList>
    </citation>
    <scope>NUCLEOTIDE SEQUENCE [LARGE SCALE GENOMIC DNA]</scope>
    <source>
        <strain evidence="4 5">DQ-A4</strain>
    </source>
</reference>
<dbReference type="InterPro" id="IPR036390">
    <property type="entry name" value="WH_DNA-bd_sf"/>
</dbReference>
<dbReference type="SUPFAM" id="SSF46785">
    <property type="entry name" value="Winged helix' DNA-binding domain"/>
    <property type="match status" value="1"/>
</dbReference>
<evidence type="ECO:0000256" key="1">
    <source>
        <dbReference type="SAM" id="MobiDB-lite"/>
    </source>
</evidence>
<feature type="domain" description="Transcription regulator PadR N-terminal" evidence="2">
    <location>
        <begin position="7"/>
        <end position="81"/>
    </location>
</feature>
<dbReference type="EMBL" id="JAMPKX010000006">
    <property type="protein sequence ID" value="MEP0947999.1"/>
    <property type="molecule type" value="Genomic_DNA"/>
</dbReference>
<accession>A0ABV0K5E2</accession>
<dbReference type="Gene3D" id="6.10.140.190">
    <property type="match status" value="1"/>
</dbReference>
<dbReference type="InterPro" id="IPR036388">
    <property type="entry name" value="WH-like_DNA-bd_sf"/>
</dbReference>
<sequence>MALSHAILSALTDRPCSGYDLAKQFDGSVGFFWHASHQQIYRELTKLEQQGLVTAEAIAQAGKPDKKIYSVTAAGKAQLKEWIAQPTKCVPTKDDLLVKLFVGYLVPLETMEATLEHERAQHVATLEAYRDIEQKYFSQPEAMPLASRFQYITLRNGIHYETSWLTWCDETLATLSTLPTQDASAPSAEPCEEPLLQKSDIR</sequence>
<name>A0ABV0K5E2_9CYAN</name>
<dbReference type="InterPro" id="IPR018309">
    <property type="entry name" value="Tscrpt_reg_PadR_C"/>
</dbReference>
<protein>
    <submittedName>
        <fullName evidence="4">PadR family transcriptional regulator</fullName>
    </submittedName>
</protein>
<keyword evidence="5" id="KW-1185">Reference proteome</keyword>
<dbReference type="Pfam" id="PF03551">
    <property type="entry name" value="PadR"/>
    <property type="match status" value="1"/>
</dbReference>
<dbReference type="Proteomes" id="UP001482513">
    <property type="component" value="Unassembled WGS sequence"/>
</dbReference>
<dbReference type="InterPro" id="IPR005149">
    <property type="entry name" value="Tscrpt_reg_PadR_N"/>
</dbReference>
<dbReference type="Pfam" id="PF10400">
    <property type="entry name" value="Vir_act_alpha_C"/>
    <property type="match status" value="1"/>
</dbReference>
<proteinExistence type="predicted"/>
<organism evidence="4 5">
    <name type="scientific">Leptolyngbya subtilissima DQ-A4</name>
    <dbReference type="NCBI Taxonomy" id="2933933"/>
    <lineage>
        <taxon>Bacteria</taxon>
        <taxon>Bacillati</taxon>
        <taxon>Cyanobacteriota</taxon>
        <taxon>Cyanophyceae</taxon>
        <taxon>Leptolyngbyales</taxon>
        <taxon>Leptolyngbyaceae</taxon>
        <taxon>Leptolyngbya group</taxon>
        <taxon>Leptolyngbya</taxon>
    </lineage>
</organism>
<comment type="caution">
    <text evidence="4">The sequence shown here is derived from an EMBL/GenBank/DDBJ whole genome shotgun (WGS) entry which is preliminary data.</text>
</comment>
<evidence type="ECO:0000313" key="5">
    <source>
        <dbReference type="Proteomes" id="UP001482513"/>
    </source>
</evidence>
<dbReference type="PANTHER" id="PTHR43252:SF4">
    <property type="entry name" value="TRANSCRIPTIONAL REGULATORY PROTEIN"/>
    <property type="match status" value="1"/>
</dbReference>
<evidence type="ECO:0000313" key="4">
    <source>
        <dbReference type="EMBL" id="MEP0947999.1"/>
    </source>
</evidence>
<evidence type="ECO:0000259" key="2">
    <source>
        <dbReference type="Pfam" id="PF03551"/>
    </source>
</evidence>
<feature type="region of interest" description="Disordered" evidence="1">
    <location>
        <begin position="180"/>
        <end position="202"/>
    </location>
</feature>
<dbReference type="RefSeq" id="WP_190705171.1">
    <property type="nucleotide sequence ID" value="NZ_JAMPKX010000006.1"/>
</dbReference>
<feature type="domain" description="Transcription regulator PadR C-terminal" evidence="3">
    <location>
        <begin position="92"/>
        <end position="175"/>
    </location>
</feature>
<gene>
    <name evidence="4" type="ORF">NC992_14030</name>
</gene>
<dbReference type="PANTHER" id="PTHR43252">
    <property type="entry name" value="TRANSCRIPTIONAL REGULATOR YQJI"/>
    <property type="match status" value="1"/>
</dbReference>